<evidence type="ECO:0000256" key="22">
    <source>
        <dbReference type="ARBA" id="ARBA00022951"/>
    </source>
</evidence>
<organism evidence="43 44">
    <name type="scientific">Fukomys damarensis</name>
    <name type="common">Damaraland mole rat</name>
    <name type="synonym">Cryptomys damarensis</name>
    <dbReference type="NCBI Taxonomy" id="885580"/>
    <lineage>
        <taxon>Eukaryota</taxon>
        <taxon>Metazoa</taxon>
        <taxon>Chordata</taxon>
        <taxon>Craniata</taxon>
        <taxon>Vertebrata</taxon>
        <taxon>Euteleostomi</taxon>
        <taxon>Mammalia</taxon>
        <taxon>Eutheria</taxon>
        <taxon>Euarchontoglires</taxon>
        <taxon>Glires</taxon>
        <taxon>Rodentia</taxon>
        <taxon>Hystricomorpha</taxon>
        <taxon>Bathyergidae</taxon>
        <taxon>Fukomys</taxon>
    </lineage>
</organism>
<sequence>MSAEVRLRRLQQLALDPSFLGLEPLLDLLLGVHQELGASDLAQDKYVADFLQWAEPIVARLKEIRLQRDDFEILKVIGRGAFSEVAVVKMKQTGQVYAMKIMNKWDMLKRGEVSCFREERDVLVNGDRRWITQLHFAFQDENYLYLVMEYYVGGDLLTLLSKFGERIPAEMARFYLAEIVMAIDSVHRLGYVHRDIKPDNILLDRCGHIRLADFGSCLKLRADGTVRSLVAVGTPDYLSPEILQAVGGGPGTGSYGPECDWWALGVFAYEMFYGQTPFYADSTAETYGKIVHYKEHLSLPLADMGVPEEARDLIQGLLCPPDIRLGRDGAEDFRKHPFFFGLDWEGLRDSVPPFTPDFEGATDTCNFDVVEDRLTAMETLSDVQEGIPLGVHLPFVGFSYSCLALRDNEVPDPTPMELEAQQLPELHVQLPNLEPTVFPREETTEVPDPPAAPAAEETAAGDQVTLRELQEALEEEVRTRQSLSRELEAIRNANQSFASQLLEAEARNRDLEAHVRQLQERMELLQAPGAAAVTGVPSPRATDAPSHLDGPPAVAVGQCPLVGPGPMHRRHLLLPAPVPRPGLSEARSLLLLAAVLVCATALGCFGLVAHAGYLAPGWRRPGTAFTP</sequence>
<keyword evidence="25" id="KW-0496">Mitochondrion</keyword>
<dbReference type="PROSITE" id="PS51285">
    <property type="entry name" value="AGC_KINASE_CTER"/>
    <property type="match status" value="1"/>
</dbReference>
<keyword evidence="19" id="KW-0256">Endoplasmic reticulum</keyword>
<dbReference type="Pfam" id="PF00069">
    <property type="entry name" value="Pkinase"/>
    <property type="match status" value="1"/>
</dbReference>
<accession>A0A091CK25</accession>
<feature type="domain" description="Protein kinase" evidence="41">
    <location>
        <begin position="71"/>
        <end position="339"/>
    </location>
</feature>
<feature type="binding site" evidence="37">
    <location>
        <position position="100"/>
    </location>
    <ligand>
        <name>ATP</name>
        <dbReference type="ChEBI" id="CHEBI:30616"/>
    </ligand>
</feature>
<dbReference type="Proteomes" id="UP000028990">
    <property type="component" value="Unassembled WGS sequence"/>
</dbReference>
<dbReference type="FunFam" id="1.10.510.10:FF:000014">
    <property type="entry name" value="Non-specific serine/threonine protein kinase"/>
    <property type="match status" value="1"/>
</dbReference>
<dbReference type="InterPro" id="IPR011009">
    <property type="entry name" value="Kinase-like_dom_sf"/>
</dbReference>
<dbReference type="STRING" id="885580.ENSFDAP00000003519"/>
<evidence type="ECO:0000256" key="11">
    <source>
        <dbReference type="ARBA" id="ARBA00022527"/>
    </source>
</evidence>
<evidence type="ECO:0000256" key="23">
    <source>
        <dbReference type="ARBA" id="ARBA00022989"/>
    </source>
</evidence>
<keyword evidence="11" id="KW-0723">Serine/threonine-protein kinase</keyword>
<dbReference type="PANTHER" id="PTHR22988">
    <property type="entry name" value="MYOTONIC DYSTROPHY S/T KINASE-RELATED"/>
    <property type="match status" value="1"/>
</dbReference>
<keyword evidence="26 40" id="KW-0472">Membrane</keyword>
<gene>
    <name evidence="43" type="ORF">H920_19633</name>
</gene>
<dbReference type="Pfam" id="PF08826">
    <property type="entry name" value="DMPK_coil"/>
    <property type="match status" value="1"/>
</dbReference>
<evidence type="ECO:0000256" key="6">
    <source>
        <dbReference type="ARBA" id="ARBA00004605"/>
    </source>
</evidence>
<dbReference type="GO" id="GO:0005524">
    <property type="term" value="F:ATP binding"/>
    <property type="evidence" value="ECO:0007669"/>
    <property type="project" value="UniProtKB-UniRule"/>
</dbReference>
<evidence type="ECO:0000256" key="27">
    <source>
        <dbReference type="ARBA" id="ARBA00023242"/>
    </source>
</evidence>
<dbReference type="GO" id="GO:0005886">
    <property type="term" value="C:plasma membrane"/>
    <property type="evidence" value="ECO:0007669"/>
    <property type="project" value="UniProtKB-SubCell"/>
</dbReference>
<evidence type="ECO:0000256" key="40">
    <source>
        <dbReference type="SAM" id="Phobius"/>
    </source>
</evidence>
<dbReference type="CDD" id="cd05597">
    <property type="entry name" value="STKc_DMPK_like"/>
    <property type="match status" value="1"/>
</dbReference>
<keyword evidence="20 37" id="KW-0067">ATP-binding</keyword>
<dbReference type="GO" id="GO:0005829">
    <property type="term" value="C:cytosol"/>
    <property type="evidence" value="ECO:0007669"/>
    <property type="project" value="UniProtKB-SubCell"/>
</dbReference>
<keyword evidence="22" id="KW-0703">Sarcoplasmic reticulum</keyword>
<keyword evidence="12" id="KW-0597">Phosphoprotein</keyword>
<comment type="catalytic activity">
    <reaction evidence="30">
        <text>L-seryl-[protein] + ATP = O-phospho-L-seryl-[protein] + ADP + H(+)</text>
        <dbReference type="Rhea" id="RHEA:17989"/>
        <dbReference type="Rhea" id="RHEA-COMP:9863"/>
        <dbReference type="Rhea" id="RHEA-COMP:11604"/>
        <dbReference type="ChEBI" id="CHEBI:15378"/>
        <dbReference type="ChEBI" id="CHEBI:29999"/>
        <dbReference type="ChEBI" id="CHEBI:30616"/>
        <dbReference type="ChEBI" id="CHEBI:83421"/>
        <dbReference type="ChEBI" id="CHEBI:456216"/>
        <dbReference type="EC" id="2.7.11.1"/>
    </reaction>
</comment>
<dbReference type="InterPro" id="IPR014930">
    <property type="entry name" value="Myotonic_dystrophy_kinase_coil"/>
</dbReference>
<dbReference type="GO" id="GO:0005856">
    <property type="term" value="C:cytoskeleton"/>
    <property type="evidence" value="ECO:0007669"/>
    <property type="project" value="TreeGrafter"/>
</dbReference>
<evidence type="ECO:0000256" key="8">
    <source>
        <dbReference type="ARBA" id="ARBA00012513"/>
    </source>
</evidence>
<evidence type="ECO:0000313" key="43">
    <source>
        <dbReference type="EMBL" id="KFO18969.1"/>
    </source>
</evidence>
<feature type="coiled-coil region" evidence="38">
    <location>
        <begin position="466"/>
        <end position="521"/>
    </location>
</feature>
<evidence type="ECO:0000256" key="25">
    <source>
        <dbReference type="ARBA" id="ARBA00023128"/>
    </source>
</evidence>
<comment type="function">
    <text evidence="31">Non-receptor serine/threonine protein kinase which is necessary for the maintenance of skeletal muscle structure and function. May play a role in myocyte differentiation and survival by regulating the integrity of the nuclear envelope and the expression of muscle-specific genes. May also phosphorylate PPP1R12A and inhibit the myosin phosphatase activity to regulate myosin phosphorylation. Also critical to the modulation of cardiac contractility and to the maintenance of proper cardiac conduction activity probably through the regulation of cellular calcium homeostasis. Phosphorylates PLN, a regulator of calcium pumps and may regulate sarcoplasmic reticulum calcium uptake in myocytes. May also phosphorylate FXYD1/PLM which is able to induce chloride currents. May also play a role in synaptic plasticity.</text>
</comment>
<evidence type="ECO:0000256" key="18">
    <source>
        <dbReference type="ARBA" id="ARBA00022787"/>
    </source>
</evidence>
<proteinExistence type="inferred from homology"/>
<evidence type="ECO:0000256" key="19">
    <source>
        <dbReference type="ARBA" id="ARBA00022824"/>
    </source>
</evidence>
<evidence type="ECO:0000256" key="32">
    <source>
        <dbReference type="ARBA" id="ARBA00064675"/>
    </source>
</evidence>
<dbReference type="GO" id="GO:0005741">
    <property type="term" value="C:mitochondrial outer membrane"/>
    <property type="evidence" value="ECO:0007669"/>
    <property type="project" value="UniProtKB-SubCell"/>
</dbReference>
<evidence type="ECO:0000259" key="42">
    <source>
        <dbReference type="PROSITE" id="PS51285"/>
    </source>
</evidence>
<evidence type="ECO:0000256" key="36">
    <source>
        <dbReference type="ARBA" id="ARBA00083048"/>
    </source>
</evidence>
<evidence type="ECO:0000256" key="12">
    <source>
        <dbReference type="ARBA" id="ARBA00022553"/>
    </source>
</evidence>
<evidence type="ECO:0000256" key="31">
    <source>
        <dbReference type="ARBA" id="ARBA00059020"/>
    </source>
</evidence>
<evidence type="ECO:0000256" key="30">
    <source>
        <dbReference type="ARBA" id="ARBA00048679"/>
    </source>
</evidence>
<evidence type="ECO:0000313" key="44">
    <source>
        <dbReference type="Proteomes" id="UP000028990"/>
    </source>
</evidence>
<dbReference type="GO" id="GO:0046872">
    <property type="term" value="F:metal ion binding"/>
    <property type="evidence" value="ECO:0007669"/>
    <property type="project" value="UniProtKB-KW"/>
</dbReference>
<evidence type="ECO:0000259" key="41">
    <source>
        <dbReference type="PROSITE" id="PS50011"/>
    </source>
</evidence>
<evidence type="ECO:0000256" key="13">
    <source>
        <dbReference type="ARBA" id="ARBA00022679"/>
    </source>
</evidence>
<keyword evidence="17 43" id="KW-0418">Kinase</keyword>
<evidence type="ECO:0000256" key="26">
    <source>
        <dbReference type="ARBA" id="ARBA00023136"/>
    </source>
</evidence>
<comment type="subunit">
    <text evidence="32">Homodimer; homodimerization stimulates the kinase activity. Interacts with HSPB2; may enhance DMPK kinase activity. Interacts with PLN; phosphorylates PLN. May interact with RAC1; may regulate DMPK kinase activity. Interacts with LMNA; may regulate nuclear envelope stability.</text>
</comment>
<dbReference type="GO" id="GO:0031032">
    <property type="term" value="P:actomyosin structure organization"/>
    <property type="evidence" value="ECO:0007669"/>
    <property type="project" value="TreeGrafter"/>
</dbReference>
<evidence type="ECO:0000256" key="9">
    <source>
        <dbReference type="ARBA" id="ARBA00022475"/>
    </source>
</evidence>
<feature type="region of interest" description="Disordered" evidence="39">
    <location>
        <begin position="440"/>
        <end position="462"/>
    </location>
</feature>
<keyword evidence="15" id="KW-0479">Metal-binding</keyword>
<dbReference type="SUPFAM" id="SSF56112">
    <property type="entry name" value="Protein kinase-like (PK-like)"/>
    <property type="match status" value="1"/>
</dbReference>
<dbReference type="InterPro" id="IPR000961">
    <property type="entry name" value="AGC-kinase_C"/>
</dbReference>
<dbReference type="PROSITE" id="PS00108">
    <property type="entry name" value="PROTEIN_KINASE_ST"/>
    <property type="match status" value="1"/>
</dbReference>
<comment type="cofactor">
    <cofactor evidence="1">
        <name>Mg(2+)</name>
        <dbReference type="ChEBI" id="CHEBI:18420"/>
    </cofactor>
</comment>
<evidence type="ECO:0000256" key="38">
    <source>
        <dbReference type="SAM" id="Coils"/>
    </source>
</evidence>
<dbReference type="GO" id="GO:0006998">
    <property type="term" value="P:nuclear envelope organization"/>
    <property type="evidence" value="ECO:0007669"/>
    <property type="project" value="UniProtKB-ARBA"/>
</dbReference>
<dbReference type="AlphaFoldDB" id="A0A091CK25"/>
<keyword evidence="27" id="KW-0539">Nucleus</keyword>
<evidence type="ECO:0000256" key="39">
    <source>
        <dbReference type="SAM" id="MobiDB-lite"/>
    </source>
</evidence>
<evidence type="ECO:0000256" key="10">
    <source>
        <dbReference type="ARBA" id="ARBA00022490"/>
    </source>
</evidence>
<keyword evidence="18" id="KW-1000">Mitochondrion outer membrane</keyword>
<evidence type="ECO:0000256" key="37">
    <source>
        <dbReference type="PROSITE-ProRule" id="PRU10141"/>
    </source>
</evidence>
<evidence type="ECO:0000256" key="35">
    <source>
        <dbReference type="ARBA" id="ARBA00081206"/>
    </source>
</evidence>
<dbReference type="InterPro" id="IPR017441">
    <property type="entry name" value="Protein_kinase_ATP_BS"/>
</dbReference>
<keyword evidence="44" id="KW-1185">Reference proteome</keyword>
<evidence type="ECO:0000256" key="20">
    <source>
        <dbReference type="ARBA" id="ARBA00022840"/>
    </source>
</evidence>
<name>A0A091CK25_FUKDA</name>
<dbReference type="PANTHER" id="PTHR22988:SF79">
    <property type="entry name" value="LOW QUALITY PROTEIN: MYOTONIN-PROTEIN KINASE"/>
    <property type="match status" value="1"/>
</dbReference>
<evidence type="ECO:0000256" key="7">
    <source>
        <dbReference type="ARBA" id="ARBA00005719"/>
    </source>
</evidence>
<evidence type="ECO:0000256" key="2">
    <source>
        <dbReference type="ARBA" id="ARBA00004200"/>
    </source>
</evidence>
<dbReference type="GO" id="GO:0008016">
    <property type="term" value="P:regulation of heart contraction"/>
    <property type="evidence" value="ECO:0007669"/>
    <property type="project" value="UniProtKB-ARBA"/>
</dbReference>
<dbReference type="PROSITE" id="PS00107">
    <property type="entry name" value="PROTEIN_KINASE_ATP"/>
    <property type="match status" value="1"/>
</dbReference>
<evidence type="ECO:0000256" key="1">
    <source>
        <dbReference type="ARBA" id="ARBA00001946"/>
    </source>
</evidence>
<dbReference type="SMART" id="SM00220">
    <property type="entry name" value="S_TKc"/>
    <property type="match status" value="1"/>
</dbReference>
<dbReference type="SMART" id="SM00133">
    <property type="entry name" value="S_TK_X"/>
    <property type="match status" value="1"/>
</dbReference>
<dbReference type="EC" id="2.7.11.1" evidence="8"/>
<dbReference type="Gene3D" id="3.30.200.20">
    <property type="entry name" value="Phosphorylase Kinase, domain 1"/>
    <property type="match status" value="1"/>
</dbReference>
<evidence type="ECO:0000256" key="16">
    <source>
        <dbReference type="ARBA" id="ARBA00022741"/>
    </source>
</evidence>
<keyword evidence="13" id="KW-0808">Transferase</keyword>
<dbReference type="Gene3D" id="1.20.5.340">
    <property type="match status" value="1"/>
</dbReference>
<evidence type="ECO:0000256" key="5">
    <source>
        <dbReference type="ARBA" id="ARBA00004514"/>
    </source>
</evidence>
<dbReference type="FunFam" id="1.20.5.340:FF:000026">
    <property type="entry name" value="myotonin-protein kinase isoform X2"/>
    <property type="match status" value="1"/>
</dbReference>
<evidence type="ECO:0000256" key="24">
    <source>
        <dbReference type="ARBA" id="ARBA00023054"/>
    </source>
</evidence>
<dbReference type="FunFam" id="3.30.200.20:FF:000017">
    <property type="entry name" value="Non-specific serine/threonine protein kinase"/>
    <property type="match status" value="1"/>
</dbReference>
<dbReference type="InterPro" id="IPR050839">
    <property type="entry name" value="Rho-assoc_Ser/Thr_Kinase"/>
</dbReference>
<evidence type="ECO:0000256" key="34">
    <source>
        <dbReference type="ARBA" id="ARBA00081182"/>
    </source>
</evidence>
<protein>
    <recommendedName>
        <fullName evidence="33">Myotonin-protein kinase</fullName>
        <ecNumber evidence="8">2.7.11.1</ecNumber>
    </recommendedName>
    <alternativeName>
        <fullName evidence="35">DM-kinase</fullName>
    </alternativeName>
    <alternativeName>
        <fullName evidence="36">DMPK</fullName>
    </alternativeName>
    <alternativeName>
        <fullName evidence="34">Myotonic dystrophy protein kinase</fullName>
    </alternativeName>
</protein>
<evidence type="ECO:0000256" key="29">
    <source>
        <dbReference type="ARBA" id="ARBA00047899"/>
    </source>
</evidence>
<keyword evidence="14 40" id="KW-0812">Transmembrane</keyword>
<evidence type="ECO:0000256" key="28">
    <source>
        <dbReference type="ARBA" id="ARBA00037869"/>
    </source>
</evidence>
<dbReference type="Gene3D" id="1.10.510.10">
    <property type="entry name" value="Transferase(Phosphotransferase) domain 1"/>
    <property type="match status" value="1"/>
</dbReference>
<evidence type="ECO:0000256" key="15">
    <source>
        <dbReference type="ARBA" id="ARBA00022723"/>
    </source>
</evidence>
<keyword evidence="21" id="KW-0460">Magnesium</keyword>
<evidence type="ECO:0000256" key="3">
    <source>
        <dbReference type="ARBA" id="ARBA00004236"/>
    </source>
</evidence>
<comment type="catalytic activity">
    <reaction evidence="29">
        <text>L-threonyl-[protein] + ATP = O-phospho-L-threonyl-[protein] + ADP + H(+)</text>
        <dbReference type="Rhea" id="RHEA:46608"/>
        <dbReference type="Rhea" id="RHEA-COMP:11060"/>
        <dbReference type="Rhea" id="RHEA-COMP:11605"/>
        <dbReference type="ChEBI" id="CHEBI:15378"/>
        <dbReference type="ChEBI" id="CHEBI:30013"/>
        <dbReference type="ChEBI" id="CHEBI:30616"/>
        <dbReference type="ChEBI" id="CHEBI:61977"/>
        <dbReference type="ChEBI" id="CHEBI:456216"/>
        <dbReference type="EC" id="2.7.11.1"/>
    </reaction>
</comment>
<evidence type="ECO:0000256" key="4">
    <source>
        <dbReference type="ARBA" id="ARBA00004449"/>
    </source>
</evidence>
<dbReference type="InterPro" id="IPR000719">
    <property type="entry name" value="Prot_kinase_dom"/>
</dbReference>
<reference evidence="43 44" key="1">
    <citation type="submission" date="2013-11" db="EMBL/GenBank/DDBJ databases">
        <title>The Damaraland mole rat (Fukomys damarensis) genome and evolution of African mole rats.</title>
        <authorList>
            <person name="Gladyshev V.N."/>
            <person name="Fang X."/>
        </authorList>
    </citation>
    <scope>NUCLEOTIDE SEQUENCE [LARGE SCALE GENOMIC DNA]</scope>
    <source>
        <tissue evidence="43">Liver</tissue>
    </source>
</reference>
<dbReference type="InterPro" id="IPR008271">
    <property type="entry name" value="Ser/Thr_kinase_AS"/>
</dbReference>
<keyword evidence="9" id="KW-1003">Cell membrane</keyword>
<comment type="similarity">
    <text evidence="7">Belongs to the protein kinase superfamily. AGC Ser/Thr protein kinase family. DMPK subfamily.</text>
</comment>
<keyword evidence="16 37" id="KW-0547">Nucleotide-binding</keyword>
<dbReference type="PROSITE" id="PS50011">
    <property type="entry name" value="PROTEIN_KINASE_DOM"/>
    <property type="match status" value="1"/>
</dbReference>
<comment type="subcellular location">
    <subcellularLocation>
        <location evidence="3">Cell membrane</location>
    </subcellularLocation>
    <subcellularLocation>
        <location evidence="5">Cytoplasm</location>
        <location evidence="5">Cytosol</location>
    </subcellularLocation>
    <subcellularLocation>
        <location evidence="28">Endoplasmic reticulum membrane</location>
        <topology evidence="28">Single-pass type IV membrane protein</topology>
        <orientation evidence="28">Cytoplasmic side</orientation>
    </subcellularLocation>
    <subcellularLocation>
        <location evidence="2">Mitochondrion outer membrane</location>
        <topology evidence="2">Single-pass type IV membrane protein</topology>
    </subcellularLocation>
    <subcellularLocation>
        <location evidence="6">Nucleus outer membrane</location>
        <topology evidence="6">Single-pass type IV membrane protein</topology>
        <orientation evidence="6">Cytoplasmic side</orientation>
    </subcellularLocation>
    <subcellularLocation>
        <location evidence="4">Sarcoplasmic reticulum membrane</location>
    </subcellularLocation>
</comment>
<dbReference type="GO" id="GO:0005640">
    <property type="term" value="C:nuclear outer membrane"/>
    <property type="evidence" value="ECO:0007669"/>
    <property type="project" value="UniProtKB-SubCell"/>
</dbReference>
<keyword evidence="23 40" id="KW-1133">Transmembrane helix</keyword>
<keyword evidence="10" id="KW-0963">Cytoplasm</keyword>
<keyword evidence="24 38" id="KW-0175">Coiled coil</keyword>
<evidence type="ECO:0000256" key="33">
    <source>
        <dbReference type="ARBA" id="ARBA00070786"/>
    </source>
</evidence>
<evidence type="ECO:0000256" key="21">
    <source>
        <dbReference type="ARBA" id="ARBA00022842"/>
    </source>
</evidence>
<dbReference type="EMBL" id="KN125239">
    <property type="protein sequence ID" value="KFO18969.1"/>
    <property type="molecule type" value="Genomic_DNA"/>
</dbReference>
<dbReference type="GO" id="GO:0004674">
    <property type="term" value="F:protein serine/threonine kinase activity"/>
    <property type="evidence" value="ECO:0007669"/>
    <property type="project" value="UniProtKB-KW"/>
</dbReference>
<dbReference type="GO" id="GO:0033017">
    <property type="term" value="C:sarcoplasmic reticulum membrane"/>
    <property type="evidence" value="ECO:0007669"/>
    <property type="project" value="UniProtKB-SubCell"/>
</dbReference>
<evidence type="ECO:0000256" key="17">
    <source>
        <dbReference type="ARBA" id="ARBA00022777"/>
    </source>
</evidence>
<evidence type="ECO:0000256" key="14">
    <source>
        <dbReference type="ARBA" id="ARBA00022692"/>
    </source>
</evidence>
<feature type="transmembrane region" description="Helical" evidence="40">
    <location>
        <begin position="589"/>
        <end position="613"/>
    </location>
</feature>
<feature type="domain" description="AGC-kinase C-terminal" evidence="42">
    <location>
        <begin position="340"/>
        <end position="410"/>
    </location>
</feature>